<reference evidence="7 8" key="1">
    <citation type="journal article" date="2014" name="PLoS Genet.">
        <title>Phylogenetically driven sequencing of extremely halophilic archaea reveals strategies for static and dynamic osmo-response.</title>
        <authorList>
            <person name="Becker E.A."/>
            <person name="Seitzer P.M."/>
            <person name="Tritt A."/>
            <person name="Larsen D."/>
            <person name="Krusor M."/>
            <person name="Yao A.I."/>
            <person name="Wu D."/>
            <person name="Madern D."/>
            <person name="Eisen J.A."/>
            <person name="Darling A.E."/>
            <person name="Facciotti M.T."/>
        </authorList>
    </citation>
    <scope>NUCLEOTIDE SEQUENCE [LARGE SCALE GENOMIC DNA]</scope>
    <source>
        <strain evidence="7 8">100A6</strain>
    </source>
</reference>
<dbReference type="EMBL" id="AOMB01000003">
    <property type="protein sequence ID" value="EMA42039.1"/>
    <property type="molecule type" value="Genomic_DNA"/>
</dbReference>
<dbReference type="NCBIfam" id="TIGR00367">
    <property type="entry name" value="calcium/sodium antiporter"/>
    <property type="match status" value="1"/>
</dbReference>
<dbReference type="InterPro" id="IPR004481">
    <property type="entry name" value="K/Na/Ca-exchanger"/>
</dbReference>
<sequence>MWLVLSTLMTVPETIVDLILLAIGAFGLWVGASQFVNGASRIARRFRVSELIVGLTIVAFGTSAPEFAVTLDAALVGKADISVGNVVGSNILNLGFVLGGAALMRALPISRDLLRRDNTVLFGATVLVFVLLWDLQVSRLEGSVLLAFLGGYIVVLVRSDSEYIAVEETPTTSFNWFDVIRLIVGIAVVVLGAHLLVLAAVNLARDVGVSEWVIGVTIVAAGTSMPEFATSVVAIRHGRAGMSAGNLVGSCVFNFLGVLGLASVIRPLSVASTAIESMWWLLGIVLIVSFLFRTRNELSRVEGGILVVLNAVNWVVDFLF</sequence>
<keyword evidence="4 5" id="KW-0472">Membrane</keyword>
<protein>
    <submittedName>
        <fullName evidence="7">Na+/Ca+ antiporter, CaCA family protein</fullName>
    </submittedName>
</protein>
<organism evidence="7 8">
    <name type="scientific">Halococcus hamelinensis 100A6</name>
    <dbReference type="NCBI Taxonomy" id="1132509"/>
    <lineage>
        <taxon>Archaea</taxon>
        <taxon>Methanobacteriati</taxon>
        <taxon>Methanobacteriota</taxon>
        <taxon>Stenosarchaea group</taxon>
        <taxon>Halobacteria</taxon>
        <taxon>Halobacteriales</taxon>
        <taxon>Halococcaceae</taxon>
        <taxon>Halococcus</taxon>
    </lineage>
</organism>
<evidence type="ECO:0000256" key="1">
    <source>
        <dbReference type="ARBA" id="ARBA00004141"/>
    </source>
</evidence>
<comment type="caution">
    <text evidence="7">The sequence shown here is derived from an EMBL/GenBank/DDBJ whole genome shotgun (WGS) entry which is preliminary data.</text>
</comment>
<evidence type="ECO:0000259" key="6">
    <source>
        <dbReference type="Pfam" id="PF01699"/>
    </source>
</evidence>
<dbReference type="PATRIC" id="fig|1132509.6.peg.136"/>
<name>M0MBP2_9EURY</name>
<dbReference type="InterPro" id="IPR044880">
    <property type="entry name" value="NCX_ion-bd_dom_sf"/>
</dbReference>
<dbReference type="Pfam" id="PF01699">
    <property type="entry name" value="Na_Ca_ex"/>
    <property type="match status" value="2"/>
</dbReference>
<keyword evidence="8" id="KW-1185">Reference proteome</keyword>
<keyword evidence="3 5" id="KW-1133">Transmembrane helix</keyword>
<evidence type="ECO:0000256" key="4">
    <source>
        <dbReference type="ARBA" id="ARBA00023136"/>
    </source>
</evidence>
<evidence type="ECO:0000256" key="2">
    <source>
        <dbReference type="ARBA" id="ARBA00022692"/>
    </source>
</evidence>
<feature type="transmembrane region" description="Helical" evidence="5">
    <location>
        <begin position="48"/>
        <end position="67"/>
    </location>
</feature>
<feature type="transmembrane region" description="Helical" evidence="5">
    <location>
        <begin position="179"/>
        <end position="200"/>
    </location>
</feature>
<feature type="transmembrane region" description="Helical" evidence="5">
    <location>
        <begin position="87"/>
        <end position="107"/>
    </location>
</feature>
<feature type="transmembrane region" description="Helical" evidence="5">
    <location>
        <begin position="277"/>
        <end position="294"/>
    </location>
</feature>
<feature type="transmembrane region" description="Helical" evidence="5">
    <location>
        <begin position="142"/>
        <end position="158"/>
    </location>
</feature>
<feature type="transmembrane region" description="Helical" evidence="5">
    <location>
        <begin position="119"/>
        <end position="136"/>
    </location>
</feature>
<dbReference type="eggNOG" id="arCOG02881">
    <property type="taxonomic scope" value="Archaea"/>
</dbReference>
<feature type="domain" description="Sodium/calcium exchanger membrane region" evidence="6">
    <location>
        <begin position="18"/>
        <end position="156"/>
    </location>
</feature>
<feature type="transmembrane region" description="Helical" evidence="5">
    <location>
        <begin position="15"/>
        <end position="36"/>
    </location>
</feature>
<dbReference type="AlphaFoldDB" id="M0MBP2"/>
<dbReference type="Proteomes" id="UP000011566">
    <property type="component" value="Unassembled WGS sequence"/>
</dbReference>
<dbReference type="Gene3D" id="1.20.1420.30">
    <property type="entry name" value="NCX, central ion-binding region"/>
    <property type="match status" value="1"/>
</dbReference>
<dbReference type="InterPro" id="IPR004837">
    <property type="entry name" value="NaCa_Exmemb"/>
</dbReference>
<dbReference type="GO" id="GO:0008273">
    <property type="term" value="F:calcium, potassium:sodium antiporter activity"/>
    <property type="evidence" value="ECO:0007669"/>
    <property type="project" value="TreeGrafter"/>
</dbReference>
<feature type="domain" description="Sodium/calcium exchanger membrane region" evidence="6">
    <location>
        <begin position="180"/>
        <end position="309"/>
    </location>
</feature>
<evidence type="ECO:0000313" key="7">
    <source>
        <dbReference type="EMBL" id="EMA42039.1"/>
    </source>
</evidence>
<evidence type="ECO:0000313" key="8">
    <source>
        <dbReference type="Proteomes" id="UP000011566"/>
    </source>
</evidence>
<dbReference type="PANTHER" id="PTHR10846">
    <property type="entry name" value="SODIUM/POTASSIUM/CALCIUM EXCHANGER"/>
    <property type="match status" value="1"/>
</dbReference>
<accession>M0MBP2</accession>
<feature type="transmembrane region" description="Helical" evidence="5">
    <location>
        <begin position="247"/>
        <end position="265"/>
    </location>
</feature>
<dbReference type="PANTHER" id="PTHR10846:SF8">
    <property type="entry name" value="INNER MEMBRANE PROTEIN YRBG"/>
    <property type="match status" value="1"/>
</dbReference>
<dbReference type="GO" id="GO:0006874">
    <property type="term" value="P:intracellular calcium ion homeostasis"/>
    <property type="evidence" value="ECO:0007669"/>
    <property type="project" value="TreeGrafter"/>
</dbReference>
<dbReference type="GO" id="GO:0005886">
    <property type="term" value="C:plasma membrane"/>
    <property type="evidence" value="ECO:0007669"/>
    <property type="project" value="TreeGrafter"/>
</dbReference>
<gene>
    <name evidence="7" type="ORF">C447_00575</name>
</gene>
<dbReference type="GO" id="GO:0005262">
    <property type="term" value="F:calcium channel activity"/>
    <property type="evidence" value="ECO:0007669"/>
    <property type="project" value="TreeGrafter"/>
</dbReference>
<feature type="transmembrane region" description="Helical" evidence="5">
    <location>
        <begin position="212"/>
        <end position="235"/>
    </location>
</feature>
<evidence type="ECO:0000256" key="3">
    <source>
        <dbReference type="ARBA" id="ARBA00022989"/>
    </source>
</evidence>
<comment type="subcellular location">
    <subcellularLocation>
        <location evidence="1">Membrane</location>
        <topology evidence="1">Multi-pass membrane protein</topology>
    </subcellularLocation>
</comment>
<keyword evidence="2 5" id="KW-0812">Transmembrane</keyword>
<proteinExistence type="predicted"/>
<evidence type="ECO:0000256" key="5">
    <source>
        <dbReference type="SAM" id="Phobius"/>
    </source>
</evidence>